<dbReference type="PANTHER" id="PTHR18964">
    <property type="entry name" value="ROK (REPRESSOR, ORF, KINASE) FAMILY"/>
    <property type="match status" value="1"/>
</dbReference>
<dbReference type="PANTHER" id="PTHR18964:SF165">
    <property type="entry name" value="BETA-GLUCOSIDE KINASE"/>
    <property type="match status" value="1"/>
</dbReference>
<comment type="caution">
    <text evidence="2">The sequence shown here is derived from an EMBL/GenBank/DDBJ whole genome shotgun (WGS) entry which is preliminary data.</text>
</comment>
<sequence>MKNIVVFDIGGTAVKAGVMSSDGMFLNKDEMHTPATKEGLFACLSEYVVGQQAFAPVAVSISMPGFINSKAGYVIRGGALVYLDECEFVSELETVIGLPVMIENDARCVALAEQLNGHAQGLDNYVCVTIGTGIGVGIIINNEPFIGSHFRGGEFGMSLVERTESGRYKMMHNTASTAELVSMYKRAMNLPREAQVNGKEIFADESETALAVLERWYERIAVVVFNAIAAYDPQKVLIGGGVSGNPRLLDNILRVMPRVATEKWVDLQVPVEYCMHRNDAGMIGALCHYNREH</sequence>
<dbReference type="InterPro" id="IPR043129">
    <property type="entry name" value="ATPase_NBD"/>
</dbReference>
<name>A0A5R8QA02_9FIRM</name>
<dbReference type="OrthoDB" id="9795247at2"/>
<dbReference type="InParanoid" id="A0A5R8QA02"/>
<dbReference type="Pfam" id="PF00480">
    <property type="entry name" value="ROK"/>
    <property type="match status" value="1"/>
</dbReference>
<evidence type="ECO:0000313" key="3">
    <source>
        <dbReference type="Proteomes" id="UP000306912"/>
    </source>
</evidence>
<evidence type="ECO:0000256" key="1">
    <source>
        <dbReference type="ARBA" id="ARBA00006479"/>
    </source>
</evidence>
<comment type="similarity">
    <text evidence="1">Belongs to the ROK (NagC/XylR) family.</text>
</comment>
<dbReference type="Proteomes" id="UP000306912">
    <property type="component" value="Unassembled WGS sequence"/>
</dbReference>
<dbReference type="AlphaFoldDB" id="A0A5R8QA02"/>
<organism evidence="2 3">
    <name type="scientific">Culicoidibacter larvae</name>
    <dbReference type="NCBI Taxonomy" id="2579976"/>
    <lineage>
        <taxon>Bacteria</taxon>
        <taxon>Bacillati</taxon>
        <taxon>Bacillota</taxon>
        <taxon>Culicoidibacteria</taxon>
        <taxon>Culicoidibacterales</taxon>
        <taxon>Culicoidibacteraceae</taxon>
        <taxon>Culicoidibacter</taxon>
    </lineage>
</organism>
<evidence type="ECO:0000313" key="2">
    <source>
        <dbReference type="EMBL" id="TLG72730.1"/>
    </source>
</evidence>
<reference evidence="2 3" key="1">
    <citation type="submission" date="2019-05" db="EMBL/GenBank/DDBJ databases">
        <title>Culicoidintestinum kansasii gen. nov., sp. nov. from the gastrointestinal tract of the biting midge, Culicoides sonorensis.</title>
        <authorList>
            <person name="Neupane S."/>
            <person name="Ghosh A."/>
            <person name="Gunther S."/>
            <person name="Martin K."/>
            <person name="Zurek L."/>
        </authorList>
    </citation>
    <scope>NUCLEOTIDE SEQUENCE [LARGE SCALE GENOMIC DNA]</scope>
    <source>
        <strain evidence="2 3">CS-1</strain>
    </source>
</reference>
<proteinExistence type="inferred from homology"/>
<gene>
    <name evidence="2" type="ORF">FEZ08_08490</name>
</gene>
<protein>
    <submittedName>
        <fullName evidence="2">ROK family protein</fullName>
    </submittedName>
</protein>
<dbReference type="Gene3D" id="3.30.420.40">
    <property type="match status" value="2"/>
</dbReference>
<accession>A0A5R8QA02</accession>
<dbReference type="EMBL" id="VBWP01000007">
    <property type="protein sequence ID" value="TLG72730.1"/>
    <property type="molecule type" value="Genomic_DNA"/>
</dbReference>
<dbReference type="RefSeq" id="WP_138191355.1">
    <property type="nucleotide sequence ID" value="NZ_VBWP01000007.1"/>
</dbReference>
<keyword evidence="3" id="KW-1185">Reference proteome</keyword>
<dbReference type="InterPro" id="IPR000600">
    <property type="entry name" value="ROK"/>
</dbReference>
<dbReference type="SUPFAM" id="SSF53067">
    <property type="entry name" value="Actin-like ATPase domain"/>
    <property type="match status" value="1"/>
</dbReference>